<dbReference type="Proteomes" id="UP000019373">
    <property type="component" value="Unassembled WGS sequence"/>
</dbReference>
<dbReference type="OrthoDB" id="3526561at2759"/>
<evidence type="ECO:0000313" key="1">
    <source>
        <dbReference type="EMBL" id="ERF72447.1"/>
    </source>
</evidence>
<name>U1G537_ENDPU</name>
<accession>U1G537</accession>
<dbReference type="eggNOG" id="ENOG502SISI">
    <property type="taxonomic scope" value="Eukaryota"/>
</dbReference>
<dbReference type="EMBL" id="KE721103">
    <property type="protein sequence ID" value="ERF72447.1"/>
    <property type="molecule type" value="Genomic_DNA"/>
</dbReference>
<keyword evidence="2" id="KW-1185">Reference proteome</keyword>
<dbReference type="RefSeq" id="XP_007801882.1">
    <property type="nucleotide sequence ID" value="XM_007803691.1"/>
</dbReference>
<gene>
    <name evidence="1" type="ORF">EPUS_07904</name>
</gene>
<dbReference type="GeneID" id="19242783"/>
<protein>
    <submittedName>
        <fullName evidence="1">Uncharacterized protein</fullName>
    </submittedName>
</protein>
<sequence length="849" mass="94930">MAVSETRVRKLDLAARAIDLTLALTRATHTSDSWLKGAWEVGQWLGREKLNQYELEECMQKAKGLVVPNHNGQALFEDIVQGVDNKPRGPLFLEQSGSLGRLMAEDPYLSWMISTVASLFQFHKDVAFISHALVSFILRAHDARQPSHHSEVADFPTYSHAQVRIKAVIDKIVLSIWHNVVNAGCDTIPLPTELLSVCRTGHYLDPDDFSIVAFTLNSRCKSKAILRSDYLLRNITHWLLLHYDGIIVVNVGGRVIYEKNFGNPMRELEIHVKSFCLDRDTCNNIGGESYHILQDVAGKFEHFLSGYSPKTSDLPPEPGIRQPLYQIPRSYPKESAMWNIGIQILVRCTAQSIMRWLLSVELTMQKDFSELGFSAVLDSKKIDNPNLKISDVLKRVPSIINLNWGNSPPSQLVFTNIRNPYDTLREGHIKGASMEDHPKDDLEKILPHFPILQDLLRRVSPDCNCQSCSIDHDNLENSLQHGCLKRVALEEALLLVAHGIADGFNVKDVSAAEGPDFVLKGVAVLLFELCSEKRVCWDTWFGLAASVYLGCPFRLSPGYSHPAFGGTAIAAIQYGNLAAQAPWLDLSKCLKISRSFELLGARGRLGVFTQSSDRDEMQFRRVEENFAIIETESTEDTSATNSRFPKEPWPPGSTFTLEDDECAIRSDMILISVYENYYRLLLRVKTANHWRVIDPSDAFNGVIRGMSVSQCVHDGKNPNTTLDRAKVYSFEELLGRWPDTVQSIACEPTSHGGGQEPKGMLHITQNLDTHFKNNVAIALSICTTAVKNYPCFSCLPCALKQAREMNRMPLRTGEGGNEMDRYIINLEPVLSGEGETLKPRALPPANAGS</sequence>
<evidence type="ECO:0000313" key="2">
    <source>
        <dbReference type="Proteomes" id="UP000019373"/>
    </source>
</evidence>
<organism evidence="1 2">
    <name type="scientific">Endocarpon pusillum (strain Z07020 / HMAS-L-300199)</name>
    <name type="common">Lichen-forming fungus</name>
    <dbReference type="NCBI Taxonomy" id="1263415"/>
    <lineage>
        <taxon>Eukaryota</taxon>
        <taxon>Fungi</taxon>
        <taxon>Dikarya</taxon>
        <taxon>Ascomycota</taxon>
        <taxon>Pezizomycotina</taxon>
        <taxon>Eurotiomycetes</taxon>
        <taxon>Chaetothyriomycetidae</taxon>
        <taxon>Verrucariales</taxon>
        <taxon>Verrucariaceae</taxon>
        <taxon>Endocarpon</taxon>
    </lineage>
</organism>
<reference evidence="2" key="1">
    <citation type="journal article" date="2014" name="BMC Genomics">
        <title>Genome characteristics reveal the impact of lichenization on lichen-forming fungus Endocarpon pusillum Hedwig (Verrucariales, Ascomycota).</title>
        <authorList>
            <person name="Wang Y.-Y."/>
            <person name="Liu B."/>
            <person name="Zhang X.-Y."/>
            <person name="Zhou Q.-M."/>
            <person name="Zhang T."/>
            <person name="Li H."/>
            <person name="Yu Y.-F."/>
            <person name="Zhang X.-L."/>
            <person name="Hao X.-Y."/>
            <person name="Wang M."/>
            <person name="Wang L."/>
            <person name="Wei J.-C."/>
        </authorList>
    </citation>
    <scope>NUCLEOTIDE SEQUENCE [LARGE SCALE GENOMIC DNA]</scope>
    <source>
        <strain evidence="2">Z07020 / HMAS-L-300199</strain>
    </source>
</reference>
<dbReference type="AlphaFoldDB" id="U1G537"/>
<dbReference type="HOGENOM" id="CLU_017446_0_0_1"/>
<proteinExistence type="predicted"/>
<dbReference type="OMA" id="WLHIANS"/>